<evidence type="ECO:0000313" key="1">
    <source>
        <dbReference type="EMBL" id="ADI01499.1"/>
    </source>
</evidence>
<keyword evidence="2" id="KW-1185">Reference proteome</keyword>
<dbReference type="RefSeq" id="WP_013174901.1">
    <property type="nucleotide sequence ID" value="NC_014220.1"/>
</dbReference>
<evidence type="ECO:0000313" key="2">
    <source>
        <dbReference type="Proteomes" id="UP000000378"/>
    </source>
</evidence>
<proteinExistence type="predicted"/>
<reference evidence="2" key="1">
    <citation type="journal article" date="2010" name="Stand. Genomic Sci.">
        <title>Complete genome sequence of Syntrophothermus lipocalidus type strain (TGB-C1T).</title>
        <authorList>
            <consortium name="US DOE Joint Genome Institute (JGI-PGF)"/>
            <person name="Djao O."/>
            <person name="Zhang X."/>
            <person name="Lucas S."/>
            <person name="Lapidus A."/>
            <person name="Glavina Del Rio T."/>
            <person name="Nolan M."/>
            <person name="Tice H."/>
            <person name="Cheng J."/>
            <person name="Han C."/>
            <person name="Tapia R."/>
            <person name="Goodwin L."/>
            <person name="Pitluck S."/>
            <person name="Liolios K."/>
            <person name="Ivanova N."/>
            <person name="Mavromatis K."/>
            <person name="Mikhailova N."/>
            <person name="Ovchinnikova G."/>
            <person name="Pati A."/>
            <person name="Brambilla E."/>
            <person name="Chen A."/>
            <person name="Palaniappan K."/>
            <person name="Land M."/>
            <person name="Hauser L."/>
            <person name="Chang Y."/>
            <person name="Jeffries C."/>
            <person name="Rohde M."/>
            <person name="Sikorski J."/>
            <person name="Spring S."/>
            <person name="Goker M."/>
            <person name="Detter J."/>
            <person name="Woyke T."/>
            <person name="Bristow J."/>
            <person name="Eisen J."/>
            <person name="Markowitz V."/>
            <person name="Hugenholtz P."/>
            <person name="Kyrpides N."/>
            <person name="Klenk H."/>
        </authorList>
    </citation>
    <scope>NUCLEOTIDE SEQUENCE [LARGE SCALE GENOMIC DNA]</scope>
    <source>
        <strain evidence="2">DSM 12680 / TGB-C1</strain>
    </source>
</reference>
<sequence>MAVLKEANIPIGRSVFIPKKDGLTLADIEVEANGQYQIVERPECFVIKNAECCRSILATVKTKD</sequence>
<dbReference type="AlphaFoldDB" id="D7CLB4"/>
<dbReference type="eggNOG" id="ENOG502ZIYA">
    <property type="taxonomic scope" value="Bacteria"/>
</dbReference>
<dbReference type="KEGG" id="slp:Slip_0719"/>
<name>D7CLB4_SYNLT</name>
<dbReference type="HOGENOM" id="CLU_2866251_0_0_9"/>
<dbReference type="OrthoDB" id="1808776at2"/>
<reference evidence="1 2" key="2">
    <citation type="journal article" date="2010" name="Stand. Genomic Sci.">
        <title>Complete genome sequence of Syntrophothermus lipocalidus type strain (TGB-C1).</title>
        <authorList>
            <person name="Djao O.D."/>
            <person name="Zhang X."/>
            <person name="Lucas S."/>
            <person name="Lapidus A."/>
            <person name="Del Rio T.G."/>
            <person name="Nolan M."/>
            <person name="Tice H."/>
            <person name="Cheng J.F."/>
            <person name="Han C."/>
            <person name="Tapia R."/>
            <person name="Goodwin L."/>
            <person name="Pitluck S."/>
            <person name="Liolios K."/>
            <person name="Ivanova N."/>
            <person name="Mavromatis K."/>
            <person name="Mikhailova N."/>
            <person name="Ovchinnikova G."/>
            <person name="Pati A."/>
            <person name="Brambilla E."/>
            <person name="Chen A."/>
            <person name="Palaniappan K."/>
            <person name="Land M."/>
            <person name="Hauser L."/>
            <person name="Chang Y.J."/>
            <person name="Jeffries C.D."/>
            <person name="Rohde M."/>
            <person name="Sikorski J."/>
            <person name="Spring S."/>
            <person name="Goker M."/>
            <person name="Detter J.C."/>
            <person name="Woyke T."/>
            <person name="Bristow J."/>
            <person name="Eisen J.A."/>
            <person name="Markowitz V."/>
            <person name="Hugenholtz P."/>
            <person name="Kyrpides N.C."/>
            <person name="Klenk H.P."/>
        </authorList>
    </citation>
    <scope>NUCLEOTIDE SEQUENCE [LARGE SCALE GENOMIC DNA]</scope>
    <source>
        <strain evidence="2">DSM 12680 / TGB-C1</strain>
    </source>
</reference>
<protein>
    <submittedName>
        <fullName evidence="1">Uncharacterized protein</fullName>
    </submittedName>
</protein>
<dbReference type="Proteomes" id="UP000000378">
    <property type="component" value="Chromosome"/>
</dbReference>
<gene>
    <name evidence="1" type="ordered locus">Slip_0719</name>
</gene>
<organism evidence="1 2">
    <name type="scientific">Syntrophothermus lipocalidus (strain DSM 12680 / TGB-C1)</name>
    <dbReference type="NCBI Taxonomy" id="643648"/>
    <lineage>
        <taxon>Bacteria</taxon>
        <taxon>Bacillati</taxon>
        <taxon>Bacillota</taxon>
        <taxon>Clostridia</taxon>
        <taxon>Eubacteriales</taxon>
        <taxon>Syntrophomonadaceae</taxon>
        <taxon>Syntrophothermus</taxon>
    </lineage>
</organism>
<accession>D7CLB4</accession>
<dbReference type="EMBL" id="CP002048">
    <property type="protein sequence ID" value="ADI01499.1"/>
    <property type="molecule type" value="Genomic_DNA"/>
</dbReference>